<dbReference type="AlphaFoldDB" id="A0ABD1ZFS6"/>
<protein>
    <recommendedName>
        <fullName evidence="3">Plastocyanin-like domain-containing protein</fullName>
    </recommendedName>
</protein>
<evidence type="ECO:0000313" key="1">
    <source>
        <dbReference type="EMBL" id="KAL2649927.1"/>
    </source>
</evidence>
<reference evidence="1 2" key="1">
    <citation type="submission" date="2024-09" db="EMBL/GenBank/DDBJ databases">
        <title>Chromosome-scale assembly of Riccia fluitans.</title>
        <authorList>
            <person name="Paukszto L."/>
            <person name="Sawicki J."/>
            <person name="Karawczyk K."/>
            <person name="Piernik-Szablinska J."/>
            <person name="Szczecinska M."/>
            <person name="Mazdziarz M."/>
        </authorList>
    </citation>
    <scope>NUCLEOTIDE SEQUENCE [LARGE SCALE GENOMIC DNA]</scope>
    <source>
        <strain evidence="1">Rf_01</strain>
        <tissue evidence="1">Aerial parts of the thallus</tissue>
    </source>
</reference>
<accession>A0ABD1ZFS6</accession>
<evidence type="ECO:0000313" key="2">
    <source>
        <dbReference type="Proteomes" id="UP001605036"/>
    </source>
</evidence>
<evidence type="ECO:0008006" key="3">
    <source>
        <dbReference type="Google" id="ProtNLM"/>
    </source>
</evidence>
<sequence length="96" mass="11005">MSTSDHPGTVTFHYHCHLLTEQNGFNKIQTGKLLLHDGQNPDCMGFKFPAPNTTVSVRPGVGNFMLQIFKWERFQFPTNSECRHFLVCFSSRELSN</sequence>
<dbReference type="Proteomes" id="UP001605036">
    <property type="component" value="Unassembled WGS sequence"/>
</dbReference>
<name>A0ABD1ZFS6_9MARC</name>
<comment type="caution">
    <text evidence="1">The sequence shown here is derived from an EMBL/GenBank/DDBJ whole genome shotgun (WGS) entry which is preliminary data.</text>
</comment>
<keyword evidence="2" id="KW-1185">Reference proteome</keyword>
<gene>
    <name evidence="1" type="ORF">R1flu_018055</name>
</gene>
<organism evidence="1 2">
    <name type="scientific">Riccia fluitans</name>
    <dbReference type="NCBI Taxonomy" id="41844"/>
    <lineage>
        <taxon>Eukaryota</taxon>
        <taxon>Viridiplantae</taxon>
        <taxon>Streptophyta</taxon>
        <taxon>Embryophyta</taxon>
        <taxon>Marchantiophyta</taxon>
        <taxon>Marchantiopsida</taxon>
        <taxon>Marchantiidae</taxon>
        <taxon>Marchantiales</taxon>
        <taxon>Ricciaceae</taxon>
        <taxon>Riccia</taxon>
    </lineage>
</organism>
<proteinExistence type="predicted"/>
<dbReference type="EMBL" id="JBHFFA010000001">
    <property type="protein sequence ID" value="KAL2649927.1"/>
    <property type="molecule type" value="Genomic_DNA"/>
</dbReference>